<sequence>MSDSEAILSLLGTRDCFVAPLLAMTFFKGSVPILIMRRYHLQKKEREIKEFDEILDIIKKGKYITIAMCRKNEPYIVTLSYGFDKTKNAFYLHSALKGLKYEFLRENSSVCATIIDDKGYIINECAHAYRSLVVWGKMCLVGKGLWHGHTSCTSGKYPRTD</sequence>
<proteinExistence type="predicted"/>
<dbReference type="AlphaFoldDB" id="A0A2C9CMZ1"/>
<protein>
    <recommendedName>
        <fullName evidence="3">Pyridoxamine 5'-phosphate oxidase putative domain-containing protein</fullName>
    </recommendedName>
</protein>
<dbReference type="EMBL" id="LT934425">
    <property type="protein sequence ID" value="SOH06177.1"/>
    <property type="molecule type" value="Genomic_DNA"/>
</dbReference>
<gene>
    <name evidence="1" type="ORF">KSMBR1_3704</name>
</gene>
<accession>A0A2C9CMZ1</accession>
<dbReference type="RefSeq" id="WP_197705252.1">
    <property type="nucleotide sequence ID" value="NZ_LT934425.1"/>
</dbReference>
<evidence type="ECO:0000313" key="1">
    <source>
        <dbReference type="EMBL" id="SOH06177.1"/>
    </source>
</evidence>
<name>A0A2C9CMZ1_KUEST</name>
<dbReference type="InterPro" id="IPR012349">
    <property type="entry name" value="Split_barrel_FMN-bd"/>
</dbReference>
<dbReference type="Pfam" id="PF12900">
    <property type="entry name" value="Pyridox_ox_2"/>
    <property type="match status" value="1"/>
</dbReference>
<dbReference type="KEGG" id="kst:KSMBR1_3704"/>
<dbReference type="InterPro" id="IPR024747">
    <property type="entry name" value="Pyridox_Oxase-rel"/>
</dbReference>
<reference evidence="2" key="1">
    <citation type="submission" date="2017-10" db="EMBL/GenBank/DDBJ databases">
        <authorList>
            <person name="Frank J."/>
        </authorList>
    </citation>
    <scope>NUCLEOTIDE SEQUENCE [LARGE SCALE GENOMIC DNA]</scope>
</reference>
<organism evidence="1 2">
    <name type="scientific">Kuenenia stuttgartiensis</name>
    <dbReference type="NCBI Taxonomy" id="174633"/>
    <lineage>
        <taxon>Bacteria</taxon>
        <taxon>Pseudomonadati</taxon>
        <taxon>Planctomycetota</taxon>
        <taxon>Candidatus Brocadiia</taxon>
        <taxon>Candidatus Brocadiales</taxon>
        <taxon>Candidatus Brocadiaceae</taxon>
        <taxon>Candidatus Kuenenia</taxon>
    </lineage>
</organism>
<dbReference type="SUPFAM" id="SSF50475">
    <property type="entry name" value="FMN-binding split barrel"/>
    <property type="match status" value="1"/>
</dbReference>
<dbReference type="PANTHER" id="PTHR34071">
    <property type="entry name" value="5-NITROIMIDAZOLE ANTIBIOTICS RESISTANCE PROTEIN, NIMA-FAMILY-RELATED PROTEIN-RELATED"/>
    <property type="match status" value="1"/>
</dbReference>
<evidence type="ECO:0000313" key="2">
    <source>
        <dbReference type="Proteomes" id="UP000221734"/>
    </source>
</evidence>
<dbReference type="Gene3D" id="2.30.110.10">
    <property type="entry name" value="Electron Transport, Fmn-binding Protein, Chain A"/>
    <property type="match status" value="1"/>
</dbReference>
<evidence type="ECO:0008006" key="3">
    <source>
        <dbReference type="Google" id="ProtNLM"/>
    </source>
</evidence>
<dbReference type="PANTHER" id="PTHR34071:SF2">
    <property type="entry name" value="FLAVIN-NUCLEOTIDE-BINDING PROTEIN"/>
    <property type="match status" value="1"/>
</dbReference>
<dbReference type="Proteomes" id="UP000221734">
    <property type="component" value="Chromosome Kuenenia_stuttgartiensis_MBR1"/>
</dbReference>
<keyword evidence="2" id="KW-1185">Reference proteome</keyword>